<keyword evidence="1" id="KW-0812">Transmembrane</keyword>
<dbReference type="Proteomes" id="UP000317421">
    <property type="component" value="Unassembled WGS sequence"/>
</dbReference>
<keyword evidence="3" id="KW-1185">Reference proteome</keyword>
<evidence type="ECO:0000256" key="1">
    <source>
        <dbReference type="SAM" id="Phobius"/>
    </source>
</evidence>
<feature type="transmembrane region" description="Helical" evidence="1">
    <location>
        <begin position="100"/>
        <end position="118"/>
    </location>
</feature>
<keyword evidence="1" id="KW-1133">Transmembrane helix</keyword>
<dbReference type="EMBL" id="SJPR01000001">
    <property type="protein sequence ID" value="TWT99094.1"/>
    <property type="molecule type" value="Genomic_DNA"/>
</dbReference>
<sequence length="243" mass="26395">MPPTPNAPPEEDDDFEYEVEPADEEVTAHQVRRAREDLARAERAIDVDAIYRELENRGDFDAAFEKFRARFSVRSVLIATTVVAIILGVGGLGIFNGTTFAGFICLSLIGLGSAHAWLNYQEGRRRAELIARREAELRRARGDADDDFEPEPAQPPPSPAELLASFFRFTLMDLMIATAAAAVMLTLMSFAGSAGKAAAAMGALAITGFALQAAEINIPRPLLLAWWLALLGYCVLTVVSIVI</sequence>
<evidence type="ECO:0000313" key="3">
    <source>
        <dbReference type="Proteomes" id="UP000317421"/>
    </source>
</evidence>
<dbReference type="OrthoDB" id="9958586at2"/>
<comment type="caution">
    <text evidence="2">The sequence shown here is derived from an EMBL/GenBank/DDBJ whole genome shotgun (WGS) entry which is preliminary data.</text>
</comment>
<evidence type="ECO:0000313" key="2">
    <source>
        <dbReference type="EMBL" id="TWT99094.1"/>
    </source>
</evidence>
<gene>
    <name evidence="2" type="ORF">Pla108_00270</name>
</gene>
<dbReference type="AlphaFoldDB" id="A0A5C6AGJ8"/>
<feature type="transmembrane region" description="Helical" evidence="1">
    <location>
        <begin position="221"/>
        <end position="242"/>
    </location>
</feature>
<name>A0A5C6AGJ8_9BACT</name>
<dbReference type="RefSeq" id="WP_146441273.1">
    <property type="nucleotide sequence ID" value="NZ_SJPR01000001.1"/>
</dbReference>
<feature type="transmembrane region" description="Helical" evidence="1">
    <location>
        <begin position="76"/>
        <end position="94"/>
    </location>
</feature>
<organism evidence="2 3">
    <name type="scientific">Botrimarina colliarenosi</name>
    <dbReference type="NCBI Taxonomy" id="2528001"/>
    <lineage>
        <taxon>Bacteria</taxon>
        <taxon>Pseudomonadati</taxon>
        <taxon>Planctomycetota</taxon>
        <taxon>Planctomycetia</taxon>
        <taxon>Pirellulales</taxon>
        <taxon>Lacipirellulaceae</taxon>
        <taxon>Botrimarina</taxon>
    </lineage>
</organism>
<proteinExistence type="predicted"/>
<protein>
    <submittedName>
        <fullName evidence="2">Uncharacterized protein</fullName>
    </submittedName>
</protein>
<accession>A0A5C6AGJ8</accession>
<keyword evidence="1" id="KW-0472">Membrane</keyword>
<reference evidence="2 3" key="1">
    <citation type="submission" date="2019-02" db="EMBL/GenBank/DDBJ databases">
        <title>Deep-cultivation of Planctomycetes and their phenomic and genomic characterization uncovers novel biology.</title>
        <authorList>
            <person name="Wiegand S."/>
            <person name="Jogler M."/>
            <person name="Boedeker C."/>
            <person name="Pinto D."/>
            <person name="Vollmers J."/>
            <person name="Rivas-Marin E."/>
            <person name="Kohn T."/>
            <person name="Peeters S.H."/>
            <person name="Heuer A."/>
            <person name="Rast P."/>
            <person name="Oberbeckmann S."/>
            <person name="Bunk B."/>
            <person name="Jeske O."/>
            <person name="Meyerdierks A."/>
            <person name="Storesund J.E."/>
            <person name="Kallscheuer N."/>
            <person name="Luecker S."/>
            <person name="Lage O.M."/>
            <person name="Pohl T."/>
            <person name="Merkel B.J."/>
            <person name="Hornburger P."/>
            <person name="Mueller R.-W."/>
            <person name="Bruemmer F."/>
            <person name="Labrenz M."/>
            <person name="Spormann A.M."/>
            <person name="Op Den Camp H."/>
            <person name="Overmann J."/>
            <person name="Amann R."/>
            <person name="Jetten M.S.M."/>
            <person name="Mascher T."/>
            <person name="Medema M.H."/>
            <person name="Devos D.P."/>
            <person name="Kaster A.-K."/>
            <person name="Ovreas L."/>
            <person name="Rohde M."/>
            <person name="Galperin M.Y."/>
            <person name="Jogler C."/>
        </authorList>
    </citation>
    <scope>NUCLEOTIDE SEQUENCE [LARGE SCALE GENOMIC DNA]</scope>
    <source>
        <strain evidence="2 3">Pla108</strain>
    </source>
</reference>